<dbReference type="Proteomes" id="UP000433883">
    <property type="component" value="Unassembled WGS sequence"/>
</dbReference>
<evidence type="ECO:0000313" key="2">
    <source>
        <dbReference type="EMBL" id="KAE9969168.1"/>
    </source>
</evidence>
<dbReference type="PANTHER" id="PTHR47843">
    <property type="entry name" value="BTB DOMAIN-CONTAINING PROTEIN-RELATED"/>
    <property type="match status" value="1"/>
</dbReference>
<organism evidence="2 3">
    <name type="scientific">Venturia inaequalis</name>
    <name type="common">Apple scab fungus</name>
    <dbReference type="NCBI Taxonomy" id="5025"/>
    <lineage>
        <taxon>Eukaryota</taxon>
        <taxon>Fungi</taxon>
        <taxon>Dikarya</taxon>
        <taxon>Ascomycota</taxon>
        <taxon>Pezizomycotina</taxon>
        <taxon>Dothideomycetes</taxon>
        <taxon>Pleosporomycetidae</taxon>
        <taxon>Venturiales</taxon>
        <taxon>Venturiaceae</taxon>
        <taxon>Venturia</taxon>
    </lineage>
</organism>
<feature type="domain" description="BTB" evidence="1">
    <location>
        <begin position="305"/>
        <end position="377"/>
    </location>
</feature>
<comment type="caution">
    <text evidence="2">The sequence shown here is derived from an EMBL/GenBank/DDBJ whole genome shotgun (WGS) entry which is preliminary data.</text>
</comment>
<sequence length="515" mass="59637">MGSQGLLLVHGYIFVRATQIINPGLRGHWTIYIVRSSKLIRQDLRLGASDTTTITIIVGRDSRDEETFTLLREDLNTVSEYFENVFLGASRKAMHRKAVLTDVKPATFKIFAKWLNGKLILNTDGRGFDTVARAHNSDIFKQLLDLYVFADRYDVPQLRREVLDTLVTFSHFSPTLFDMELVAQAYDELPADSPFLRFLIDEYAANWSGPAEEVRDDTPVAFLWELTKKFCDLRSVRERTGKIEHVALPSESSHISIFSYIALSLSTYQQTRAVDIAMADSKKNDKAKECTPCKRGYRKLLTDNTMVTITVGKDLNDELEFVLPQQYLITVSEFFENSFAGSFLEAKEKRLTLSDVKPTTFRIFVEWLNGRKLLNSEGMEYDGDRDGKVKSPRFEELVLLYIFADQYDVPQFRRDVLETFATYQRHYPMMIHGVWLRLCYDRLPSTSPMLRFLVDSHVYSWTGVAEGYKALDYSPEFLWDLASKFCSLRKEHLIKVERCPYELRCDYHEHDGKME</sequence>
<dbReference type="PROSITE" id="PS50097">
    <property type="entry name" value="BTB"/>
    <property type="match status" value="1"/>
</dbReference>
<dbReference type="EMBL" id="WNWQ01000379">
    <property type="protein sequence ID" value="KAE9969168.1"/>
    <property type="molecule type" value="Genomic_DNA"/>
</dbReference>
<accession>A0A8H3UH89</accession>
<name>A0A8H3UH89_VENIN</name>
<reference evidence="2 3" key="1">
    <citation type="submission" date="2019-11" db="EMBL/GenBank/DDBJ databases">
        <title>Venturia inaequalis Genome Resource.</title>
        <authorList>
            <person name="Lichtner F.J."/>
        </authorList>
    </citation>
    <scope>NUCLEOTIDE SEQUENCE [LARGE SCALE GENOMIC DNA]</scope>
    <source>
        <strain evidence="2">Bline_iso_100314</strain>
    </source>
</reference>
<dbReference type="Gene3D" id="3.30.710.10">
    <property type="entry name" value="Potassium Channel Kv1.1, Chain A"/>
    <property type="match status" value="2"/>
</dbReference>
<dbReference type="PANTHER" id="PTHR47843:SF2">
    <property type="entry name" value="BTB DOMAIN-CONTAINING PROTEIN"/>
    <property type="match status" value="1"/>
</dbReference>
<protein>
    <recommendedName>
        <fullName evidence="1">BTB domain-containing protein</fullName>
    </recommendedName>
</protein>
<dbReference type="SUPFAM" id="SSF54695">
    <property type="entry name" value="POZ domain"/>
    <property type="match status" value="2"/>
</dbReference>
<proteinExistence type="predicted"/>
<dbReference type="CDD" id="cd18186">
    <property type="entry name" value="BTB_POZ_ZBTB_KLHL-like"/>
    <property type="match status" value="1"/>
</dbReference>
<dbReference type="SMART" id="SM00225">
    <property type="entry name" value="BTB"/>
    <property type="match status" value="2"/>
</dbReference>
<dbReference type="AlphaFoldDB" id="A0A8H3UH89"/>
<evidence type="ECO:0000313" key="3">
    <source>
        <dbReference type="Proteomes" id="UP000433883"/>
    </source>
</evidence>
<gene>
    <name evidence="2" type="ORF">BLS_005466</name>
</gene>
<dbReference type="InterPro" id="IPR000210">
    <property type="entry name" value="BTB/POZ_dom"/>
</dbReference>
<evidence type="ECO:0000259" key="1">
    <source>
        <dbReference type="PROSITE" id="PS50097"/>
    </source>
</evidence>
<dbReference type="InterPro" id="IPR011333">
    <property type="entry name" value="SKP1/BTB/POZ_sf"/>
</dbReference>